<reference evidence="3" key="1">
    <citation type="submission" date="2019-09" db="EMBL/GenBank/DDBJ databases">
        <title>Antimicrobial potential of Antarctic Bacteria.</title>
        <authorList>
            <person name="Benaud N."/>
            <person name="Edwards R.J."/>
            <person name="Ferrari B.C."/>
        </authorList>
    </citation>
    <scope>NUCLEOTIDE SEQUENCE [LARGE SCALE GENOMIC DNA]</scope>
    <source>
        <strain evidence="3">SPB151</strain>
    </source>
</reference>
<name>A0A7G6X3E8_9ACTN</name>
<feature type="compositionally biased region" description="Acidic residues" evidence="1">
    <location>
        <begin position="198"/>
        <end position="240"/>
    </location>
</feature>
<gene>
    <name evidence="2" type="ORF">F1D05_26185</name>
</gene>
<dbReference type="AlphaFoldDB" id="A0A7G6X3E8"/>
<reference evidence="2 3" key="2">
    <citation type="journal article" date="2020" name="Microbiol. Resour. Announc.">
        <title>Antarctic desert soil bacteria exhibit high novel natural product potential, evaluated through long-read genome sequencing and comparative genomics.</title>
        <authorList>
            <person name="Benaud N."/>
            <person name="Edwards R.J."/>
            <person name="Amos T.G."/>
            <person name="D'Agostino P.M."/>
            <person name="Gutierrez-Chavez C."/>
            <person name="Montgomery K."/>
            <person name="Nicetic I."/>
            <person name="Ferrari B.C."/>
        </authorList>
    </citation>
    <scope>NUCLEOTIDE SEQUENCE [LARGE SCALE GENOMIC DNA]</scope>
    <source>
        <strain evidence="2 3">SPB151</strain>
    </source>
</reference>
<sequence>MILGQEVIPEPAEGDGVSGLLIICVDSALGAKGRAVCDTAAQRLHAEPILGGYTEVCGVVLPRTDDELLTETRLLLADVVAGVTPGAELYFCGVLVVAKLPDDSRSVGEVVDEAERSGVSVRLREVLRSGEKPSRAEFEQAVVDEVQAAAQQLFEDGAREPGRGATLAQLKAWSKALAPAPAVAQRKSRLTNGRSVESEEAASIEDEQPEDQLPEDESPEDESPEDESTEDEQLEYEQSEDGIQQEVESGRRFRWPSQWRRKSKLKSAEQVPPFPAEARRAYLLLLADGTTTPTAWHRCRSIARSLDEAIASAGREQTSSYKVRVLAGGDSVVAQSPLRPAGEADRRGLKSPASSYIDLARVISDAEITLQRDSDTLGGARPDDVLAFVVLAATTPLLDTTGVAAVGRLCQRARVIWLVQDQRAETMLGKLRDSGVILLRDHPEIVTELVRVLFAAQDEPRMVEPSAGRPEIPNSSEQVVGAEPAADRSTGDEQ</sequence>
<organism evidence="2 3">
    <name type="scientific">Kribbella qitaiheensis</name>
    <dbReference type="NCBI Taxonomy" id="1544730"/>
    <lineage>
        <taxon>Bacteria</taxon>
        <taxon>Bacillati</taxon>
        <taxon>Actinomycetota</taxon>
        <taxon>Actinomycetes</taxon>
        <taxon>Propionibacteriales</taxon>
        <taxon>Kribbellaceae</taxon>
        <taxon>Kribbella</taxon>
    </lineage>
</organism>
<dbReference type="RefSeq" id="WP_185443161.1">
    <property type="nucleotide sequence ID" value="NZ_CP043661.1"/>
</dbReference>
<accession>A0A7G6X3E8</accession>
<evidence type="ECO:0000313" key="3">
    <source>
        <dbReference type="Proteomes" id="UP000515563"/>
    </source>
</evidence>
<proteinExistence type="predicted"/>
<feature type="region of interest" description="Disordered" evidence="1">
    <location>
        <begin position="460"/>
        <end position="494"/>
    </location>
</feature>
<keyword evidence="3" id="KW-1185">Reference proteome</keyword>
<feature type="compositionally biased region" description="Basic and acidic residues" evidence="1">
    <location>
        <begin position="485"/>
        <end position="494"/>
    </location>
</feature>
<feature type="region of interest" description="Disordered" evidence="1">
    <location>
        <begin position="181"/>
        <end position="251"/>
    </location>
</feature>
<dbReference type="Proteomes" id="UP000515563">
    <property type="component" value="Chromosome"/>
</dbReference>
<protein>
    <submittedName>
        <fullName evidence="2">Uncharacterized protein</fullName>
    </submittedName>
</protein>
<evidence type="ECO:0000256" key="1">
    <source>
        <dbReference type="SAM" id="MobiDB-lite"/>
    </source>
</evidence>
<dbReference type="KEGG" id="kqi:F1D05_26185"/>
<dbReference type="EMBL" id="CP043661">
    <property type="protein sequence ID" value="QNE20763.1"/>
    <property type="molecule type" value="Genomic_DNA"/>
</dbReference>
<evidence type="ECO:0000313" key="2">
    <source>
        <dbReference type="EMBL" id="QNE20763.1"/>
    </source>
</evidence>